<comment type="similarity">
    <text evidence="1 6">Belongs to the universal ribosomal protein uS3 family.</text>
</comment>
<reference evidence="9" key="1">
    <citation type="journal article" date="2023" name="Proc. Natl. Acad. Sci. U.S.A.">
        <title>Genomic and structural basis for evolution of tropane alkaloid biosynthesis.</title>
        <authorList>
            <person name="Wanga Y.-J."/>
            <person name="Taina T."/>
            <person name="Yua J.-Y."/>
            <person name="Lia J."/>
            <person name="Xua B."/>
            <person name="Chenc J."/>
            <person name="D'Auriad J.C."/>
            <person name="Huanga J.-P."/>
            <person name="Huanga S.-X."/>
        </authorList>
    </citation>
    <scope>NUCLEOTIDE SEQUENCE [LARGE SCALE GENOMIC DNA]</scope>
    <source>
        <strain evidence="9">cv. KIB-2019</strain>
    </source>
</reference>
<dbReference type="InterPro" id="IPR036419">
    <property type="entry name" value="Ribosomal_S3_C_sf"/>
</dbReference>
<dbReference type="PANTHER" id="PTHR11760">
    <property type="entry name" value="30S/40S RIBOSOMAL PROTEIN S3"/>
    <property type="match status" value="1"/>
</dbReference>
<dbReference type="Proteomes" id="UP001152561">
    <property type="component" value="Unassembled WGS sequence"/>
</dbReference>
<dbReference type="PROSITE" id="PS50823">
    <property type="entry name" value="KH_TYPE_2"/>
    <property type="match status" value="1"/>
</dbReference>
<dbReference type="PANTHER" id="PTHR11760:SF37">
    <property type="entry name" value="RIBOSOMAL PROTEIN S3, PUTATIVE, EXPRESSED-RELATED"/>
    <property type="match status" value="1"/>
</dbReference>
<dbReference type="Gene3D" id="3.30.1140.32">
    <property type="entry name" value="Ribosomal protein S3, C-terminal domain"/>
    <property type="match status" value="1"/>
</dbReference>
<dbReference type="PROSITE" id="PS00548">
    <property type="entry name" value="RIBOSOMAL_S3"/>
    <property type="match status" value="1"/>
</dbReference>
<keyword evidence="3 6" id="KW-0689">Ribosomal protein</keyword>
<keyword evidence="9" id="KW-1185">Reference proteome</keyword>
<dbReference type="GO" id="GO:0006412">
    <property type="term" value="P:translation"/>
    <property type="evidence" value="ECO:0007669"/>
    <property type="project" value="InterPro"/>
</dbReference>
<dbReference type="InterPro" id="IPR057258">
    <property type="entry name" value="Ribosomal_uS3"/>
</dbReference>
<dbReference type="CDD" id="cd02413">
    <property type="entry name" value="KH-II_40S_S3"/>
    <property type="match status" value="1"/>
</dbReference>
<dbReference type="EMBL" id="JAJAGQ010000024">
    <property type="protein sequence ID" value="KAJ8526533.1"/>
    <property type="molecule type" value="Genomic_DNA"/>
</dbReference>
<dbReference type="InterPro" id="IPR004044">
    <property type="entry name" value="KH_dom_type_2"/>
</dbReference>
<dbReference type="FunFam" id="3.30.1140.32:FF:000004">
    <property type="entry name" value="40S ribosomal protein S3"/>
    <property type="match status" value="1"/>
</dbReference>
<dbReference type="AlphaFoldDB" id="A0A9Q1QSH5"/>
<dbReference type="SUPFAM" id="SSF54814">
    <property type="entry name" value="Prokaryotic type KH domain (KH-domain type II)"/>
    <property type="match status" value="1"/>
</dbReference>
<dbReference type="InterPro" id="IPR015946">
    <property type="entry name" value="KH_dom-like_a/b"/>
</dbReference>
<keyword evidence="2 5" id="KW-0694">RNA-binding</keyword>
<dbReference type="SUPFAM" id="SSF54821">
    <property type="entry name" value="Ribosomal protein S3 C-terminal domain"/>
    <property type="match status" value="1"/>
</dbReference>
<dbReference type="InterPro" id="IPR005703">
    <property type="entry name" value="Ribosomal_uS3_euk/arc"/>
</dbReference>
<name>A0A9Q1QSH5_9SOLA</name>
<evidence type="ECO:0000256" key="3">
    <source>
        <dbReference type="ARBA" id="ARBA00022980"/>
    </source>
</evidence>
<keyword evidence="4 6" id="KW-0687">Ribonucleoprotein</keyword>
<dbReference type="NCBIfam" id="NF003219">
    <property type="entry name" value="PRK04191.1"/>
    <property type="match status" value="1"/>
</dbReference>
<evidence type="ECO:0000256" key="5">
    <source>
        <dbReference type="PROSITE-ProRule" id="PRU00118"/>
    </source>
</evidence>
<dbReference type="NCBIfam" id="TIGR01008">
    <property type="entry name" value="uS3_euk_arch"/>
    <property type="match status" value="1"/>
</dbReference>
<dbReference type="GO" id="GO:0003723">
    <property type="term" value="F:RNA binding"/>
    <property type="evidence" value="ECO:0007669"/>
    <property type="project" value="UniProtKB-UniRule"/>
</dbReference>
<evidence type="ECO:0000313" key="8">
    <source>
        <dbReference type="EMBL" id="KAJ8526533.1"/>
    </source>
</evidence>
<protein>
    <recommendedName>
        <fullName evidence="7">KH type-2 domain-containing protein</fullName>
    </recommendedName>
</protein>
<dbReference type="Gene3D" id="3.30.300.20">
    <property type="match status" value="1"/>
</dbReference>
<evidence type="ECO:0000256" key="4">
    <source>
        <dbReference type="ARBA" id="ARBA00023274"/>
    </source>
</evidence>
<dbReference type="GO" id="GO:0022627">
    <property type="term" value="C:cytosolic small ribosomal subunit"/>
    <property type="evidence" value="ECO:0007669"/>
    <property type="project" value="TreeGrafter"/>
</dbReference>
<comment type="caution">
    <text evidence="8">The sequence shown here is derived from an EMBL/GenBank/DDBJ whole genome shotgun (WGS) entry which is preliminary data.</text>
</comment>
<dbReference type="Pfam" id="PF00189">
    <property type="entry name" value="Ribosomal_S3_C"/>
    <property type="match status" value="1"/>
</dbReference>
<evidence type="ECO:0000313" key="9">
    <source>
        <dbReference type="Proteomes" id="UP001152561"/>
    </source>
</evidence>
<dbReference type="OrthoDB" id="10248446at2759"/>
<evidence type="ECO:0000259" key="7">
    <source>
        <dbReference type="PROSITE" id="PS50823"/>
    </source>
</evidence>
<dbReference type="GO" id="GO:0003735">
    <property type="term" value="F:structural constituent of ribosome"/>
    <property type="evidence" value="ECO:0007669"/>
    <property type="project" value="InterPro"/>
</dbReference>
<sequence>MAKMATQMSKKRKFVADGVFFAELNEVLTRELAEDGYSGVEVRVTPMRTEIIIRATRTQNVLGEKGRRIRELTSVVQKRFNFEENSVELYAEKVNNRGLCAIAQAESVRYKLLGGLAVRRACYGVLRFIMESGAKGCEVIVSGKLRAQRAKAMKFKDGYMISSGQPVNEYIDSAVRHVLLRQGVLGIKVKIMLDWDPKGKQGPMTPLPDLVTIHPPKEEEEYLRVPVAAPADIEPPVVQPALVA</sequence>
<dbReference type="InterPro" id="IPR018280">
    <property type="entry name" value="Ribosomal_uS3_CS"/>
</dbReference>
<dbReference type="Pfam" id="PF07650">
    <property type="entry name" value="KH_2"/>
    <property type="match status" value="1"/>
</dbReference>
<feature type="domain" description="KH type-2" evidence="7">
    <location>
        <begin position="24"/>
        <end position="95"/>
    </location>
</feature>
<evidence type="ECO:0000256" key="2">
    <source>
        <dbReference type="ARBA" id="ARBA00022884"/>
    </source>
</evidence>
<evidence type="ECO:0000256" key="6">
    <source>
        <dbReference type="RuleBase" id="RU003624"/>
    </source>
</evidence>
<dbReference type="GO" id="GO:0005634">
    <property type="term" value="C:nucleus"/>
    <property type="evidence" value="ECO:0007669"/>
    <property type="project" value="TreeGrafter"/>
</dbReference>
<organism evidence="8 9">
    <name type="scientific">Anisodus acutangulus</name>
    <dbReference type="NCBI Taxonomy" id="402998"/>
    <lineage>
        <taxon>Eukaryota</taxon>
        <taxon>Viridiplantae</taxon>
        <taxon>Streptophyta</taxon>
        <taxon>Embryophyta</taxon>
        <taxon>Tracheophyta</taxon>
        <taxon>Spermatophyta</taxon>
        <taxon>Magnoliopsida</taxon>
        <taxon>eudicotyledons</taxon>
        <taxon>Gunneridae</taxon>
        <taxon>Pentapetalae</taxon>
        <taxon>asterids</taxon>
        <taxon>lamiids</taxon>
        <taxon>Solanales</taxon>
        <taxon>Solanaceae</taxon>
        <taxon>Solanoideae</taxon>
        <taxon>Hyoscyameae</taxon>
        <taxon>Anisodus</taxon>
    </lineage>
</organism>
<accession>A0A9Q1QSH5</accession>
<gene>
    <name evidence="8" type="ORF">K7X08_029010</name>
</gene>
<proteinExistence type="inferred from homology"/>
<dbReference type="FunFam" id="3.30.300.20:FF:000006">
    <property type="entry name" value="40S ribosomal protein S3"/>
    <property type="match status" value="1"/>
</dbReference>
<evidence type="ECO:0000256" key="1">
    <source>
        <dbReference type="ARBA" id="ARBA00010761"/>
    </source>
</evidence>
<dbReference type="InterPro" id="IPR001351">
    <property type="entry name" value="Ribosomal_uS3_C"/>
</dbReference>
<dbReference type="InterPro" id="IPR009019">
    <property type="entry name" value="KH_sf_prok-type"/>
</dbReference>